<dbReference type="InterPro" id="IPR050321">
    <property type="entry name" value="Glycosyltr_2/OpgH_subfam"/>
</dbReference>
<protein>
    <submittedName>
        <fullName evidence="8">Glycosyltransferase family 2 protein</fullName>
    </submittedName>
</protein>
<evidence type="ECO:0000256" key="2">
    <source>
        <dbReference type="ARBA" id="ARBA00022676"/>
    </source>
</evidence>
<keyword evidence="9" id="KW-1185">Reference proteome</keyword>
<comment type="caution">
    <text evidence="8">The sequence shown here is derived from an EMBL/GenBank/DDBJ whole genome shotgun (WGS) entry which is preliminary data.</text>
</comment>
<keyword evidence="3" id="KW-0808">Transferase</keyword>
<keyword evidence="5 7" id="KW-1133">Transmembrane helix</keyword>
<dbReference type="InterPro" id="IPR029044">
    <property type="entry name" value="Nucleotide-diphossugar_trans"/>
</dbReference>
<feature type="transmembrane region" description="Helical" evidence="7">
    <location>
        <begin position="370"/>
        <end position="389"/>
    </location>
</feature>
<dbReference type="SUPFAM" id="SSF53448">
    <property type="entry name" value="Nucleotide-diphospho-sugar transferases"/>
    <property type="match status" value="1"/>
</dbReference>
<name>A0ABR8A514_9CYAN</name>
<keyword evidence="2" id="KW-0328">Glycosyltransferase</keyword>
<reference evidence="8 9" key="1">
    <citation type="journal article" date="2020" name="ISME J.">
        <title>Comparative genomics reveals insights into cyanobacterial evolution and habitat adaptation.</title>
        <authorList>
            <person name="Chen M.Y."/>
            <person name="Teng W.K."/>
            <person name="Zhao L."/>
            <person name="Hu C.X."/>
            <person name="Zhou Y.K."/>
            <person name="Han B.P."/>
            <person name="Song L.R."/>
            <person name="Shu W.S."/>
        </authorList>
    </citation>
    <scope>NUCLEOTIDE SEQUENCE [LARGE SCALE GENOMIC DNA]</scope>
    <source>
        <strain evidence="8 9">FACHB-288</strain>
    </source>
</reference>
<dbReference type="PANTHER" id="PTHR43867:SF2">
    <property type="entry name" value="CELLULOSE SYNTHASE CATALYTIC SUBUNIT A [UDP-FORMING]"/>
    <property type="match status" value="1"/>
</dbReference>
<feature type="transmembrane region" description="Helical" evidence="7">
    <location>
        <begin position="401"/>
        <end position="424"/>
    </location>
</feature>
<proteinExistence type="predicted"/>
<keyword evidence="6 7" id="KW-0472">Membrane</keyword>
<evidence type="ECO:0000256" key="5">
    <source>
        <dbReference type="ARBA" id="ARBA00022989"/>
    </source>
</evidence>
<organism evidence="8 9">
    <name type="scientific">Calothrix parietina FACHB-288</name>
    <dbReference type="NCBI Taxonomy" id="2692896"/>
    <lineage>
        <taxon>Bacteria</taxon>
        <taxon>Bacillati</taxon>
        <taxon>Cyanobacteriota</taxon>
        <taxon>Cyanophyceae</taxon>
        <taxon>Nostocales</taxon>
        <taxon>Calotrichaceae</taxon>
        <taxon>Calothrix</taxon>
    </lineage>
</organism>
<evidence type="ECO:0000313" key="8">
    <source>
        <dbReference type="EMBL" id="MBD2195001.1"/>
    </source>
</evidence>
<dbReference type="CDD" id="cd06423">
    <property type="entry name" value="CESA_like"/>
    <property type="match status" value="1"/>
</dbReference>
<gene>
    <name evidence="8" type="ORF">H6G24_05755</name>
</gene>
<evidence type="ECO:0000256" key="1">
    <source>
        <dbReference type="ARBA" id="ARBA00004141"/>
    </source>
</evidence>
<dbReference type="EMBL" id="JACJQH010000007">
    <property type="protein sequence ID" value="MBD2195001.1"/>
    <property type="molecule type" value="Genomic_DNA"/>
</dbReference>
<evidence type="ECO:0000256" key="7">
    <source>
        <dbReference type="SAM" id="Phobius"/>
    </source>
</evidence>
<comment type="subcellular location">
    <subcellularLocation>
        <location evidence="1">Membrane</location>
        <topology evidence="1">Multi-pass membrane protein</topology>
    </subcellularLocation>
</comment>
<evidence type="ECO:0000256" key="6">
    <source>
        <dbReference type="ARBA" id="ARBA00023136"/>
    </source>
</evidence>
<feature type="transmembrane region" description="Helical" evidence="7">
    <location>
        <begin position="341"/>
        <end position="364"/>
    </location>
</feature>
<evidence type="ECO:0000256" key="3">
    <source>
        <dbReference type="ARBA" id="ARBA00022679"/>
    </source>
</evidence>
<dbReference type="Pfam" id="PF13641">
    <property type="entry name" value="Glyco_tranf_2_3"/>
    <property type="match status" value="1"/>
</dbReference>
<dbReference type="Gene3D" id="3.90.550.10">
    <property type="entry name" value="Spore Coat Polysaccharide Biosynthesis Protein SpsA, Chain A"/>
    <property type="match status" value="1"/>
</dbReference>
<dbReference type="Proteomes" id="UP000658514">
    <property type="component" value="Unassembled WGS sequence"/>
</dbReference>
<dbReference type="PANTHER" id="PTHR43867">
    <property type="entry name" value="CELLULOSE SYNTHASE CATALYTIC SUBUNIT A [UDP-FORMING]"/>
    <property type="match status" value="1"/>
</dbReference>
<sequence length="450" mass="52248">MFFRLYLGINWENWCKLSRNIYHYGKDIGIHRDRRLQASLVVILIFALVSLLHLVPELQWLLVGLTLVLTVQMFRMLMTKPANPVMENDTYLPPVSIVVPAKNESVVLEDLVHSLFNVDYPSDRLDIWIVDDGSIDDTPAILSNLQTQFPNLQVFSRQLTNGKSAALNAVFPCTKGEILLICDADAQLPVNILRRTIPLFKNKSIGAVQVRKSIFNLHTNFLTRCQQMEMICDSFLQSHRIAVGGMSELRGNGMLLRRELIEKCQGWNEDTVTDDLDFCFKLYLVGSEIEFVTSLVIQEEGVITWKQLWHQHCRWAEGGYQRFLDYFPQILTLGWKKEIDLLLFFLLQFLLPIALIPDLLWSIFYSDRPVLWPLQTILSLILTSAFIAGLYQYQNLRGLSLLWATIQGSLYMVHWIPVMMVVTLRMCVQKQRSRWIKTQHRGKNNYYNFK</sequence>
<evidence type="ECO:0000256" key="4">
    <source>
        <dbReference type="ARBA" id="ARBA00022692"/>
    </source>
</evidence>
<evidence type="ECO:0000313" key="9">
    <source>
        <dbReference type="Proteomes" id="UP000658514"/>
    </source>
</evidence>
<feature type="transmembrane region" description="Helical" evidence="7">
    <location>
        <begin position="36"/>
        <end position="54"/>
    </location>
</feature>
<keyword evidence="4 7" id="KW-0812">Transmembrane</keyword>
<accession>A0ABR8A514</accession>